<accession>A0A0D3K283</accession>
<dbReference type="GeneID" id="17275142"/>
<dbReference type="AlphaFoldDB" id="A0A0D3K283"/>
<proteinExistence type="predicted"/>
<name>A0A0D3K283_EMIH1</name>
<dbReference type="EnsemblProtists" id="EOD29868">
    <property type="protein sequence ID" value="EOD29868"/>
    <property type="gene ID" value="EMIHUDRAFT_233441"/>
</dbReference>
<feature type="region of interest" description="Disordered" evidence="1">
    <location>
        <begin position="1"/>
        <end position="40"/>
    </location>
</feature>
<reference evidence="2" key="2">
    <citation type="submission" date="2024-10" db="UniProtKB">
        <authorList>
            <consortium name="EnsemblProtists"/>
        </authorList>
    </citation>
    <scope>IDENTIFICATION</scope>
</reference>
<sequence>MCDGLNPLSHPASGMARHSNPQAGVRTASGSHSPHLGRPACEAGEHRGERLLLTLDTLALHGSTALLASFFGNPRVATLCEGRTWECESQPTKEAARAQRSPHLDAAQIWADALRRFAPFWREHGRASAPPVLVAKWEPLHSMMASAKASATVLPPDRVPVPPLLAGAGVQHVRWAAVAMHQPWCMTVGLSSYAGRARQRSLKAWAAMELLNRRRIVDRVRFLEARGVPLLVTSHAELLWRPDRFVAKILAFAPCAGRLNLSHIPRLGADHFQANALKVANESVRGFGERRDPRACCNMTATQHPSARARCAAPAEILYAGLDEAGRALAQELDGFMESRVRLRWELAGGARQTEGVTAR</sequence>
<dbReference type="HOGENOM" id="CLU_770374_0_0_1"/>
<keyword evidence="3" id="KW-1185">Reference proteome</keyword>
<dbReference type="PaxDb" id="2903-EOD29868"/>
<organism evidence="2 3">
    <name type="scientific">Emiliania huxleyi (strain CCMP1516)</name>
    <dbReference type="NCBI Taxonomy" id="280463"/>
    <lineage>
        <taxon>Eukaryota</taxon>
        <taxon>Haptista</taxon>
        <taxon>Haptophyta</taxon>
        <taxon>Prymnesiophyceae</taxon>
        <taxon>Isochrysidales</taxon>
        <taxon>Noelaerhabdaceae</taxon>
        <taxon>Emiliania</taxon>
    </lineage>
</organism>
<dbReference type="RefSeq" id="XP_005782297.1">
    <property type="nucleotide sequence ID" value="XM_005782240.1"/>
</dbReference>
<evidence type="ECO:0000313" key="2">
    <source>
        <dbReference type="EnsemblProtists" id="EOD29868"/>
    </source>
</evidence>
<evidence type="ECO:0000256" key="1">
    <source>
        <dbReference type="SAM" id="MobiDB-lite"/>
    </source>
</evidence>
<protein>
    <submittedName>
        <fullName evidence="2">Uncharacterized protein</fullName>
    </submittedName>
</protein>
<evidence type="ECO:0000313" key="3">
    <source>
        <dbReference type="Proteomes" id="UP000013827"/>
    </source>
</evidence>
<dbReference type="KEGG" id="ehx:EMIHUDRAFT_233441"/>
<dbReference type="Proteomes" id="UP000013827">
    <property type="component" value="Unassembled WGS sequence"/>
</dbReference>
<reference evidence="3" key="1">
    <citation type="journal article" date="2013" name="Nature">
        <title>Pan genome of the phytoplankton Emiliania underpins its global distribution.</title>
        <authorList>
            <person name="Read B.A."/>
            <person name="Kegel J."/>
            <person name="Klute M.J."/>
            <person name="Kuo A."/>
            <person name="Lefebvre S.C."/>
            <person name="Maumus F."/>
            <person name="Mayer C."/>
            <person name="Miller J."/>
            <person name="Monier A."/>
            <person name="Salamov A."/>
            <person name="Young J."/>
            <person name="Aguilar M."/>
            <person name="Claverie J.M."/>
            <person name="Frickenhaus S."/>
            <person name="Gonzalez K."/>
            <person name="Herman E.K."/>
            <person name="Lin Y.C."/>
            <person name="Napier J."/>
            <person name="Ogata H."/>
            <person name="Sarno A.F."/>
            <person name="Shmutz J."/>
            <person name="Schroeder D."/>
            <person name="de Vargas C."/>
            <person name="Verret F."/>
            <person name="von Dassow P."/>
            <person name="Valentin K."/>
            <person name="Van de Peer Y."/>
            <person name="Wheeler G."/>
            <person name="Dacks J.B."/>
            <person name="Delwiche C.F."/>
            <person name="Dyhrman S.T."/>
            <person name="Glockner G."/>
            <person name="John U."/>
            <person name="Richards T."/>
            <person name="Worden A.Z."/>
            <person name="Zhang X."/>
            <person name="Grigoriev I.V."/>
            <person name="Allen A.E."/>
            <person name="Bidle K."/>
            <person name="Borodovsky M."/>
            <person name="Bowler C."/>
            <person name="Brownlee C."/>
            <person name="Cock J.M."/>
            <person name="Elias M."/>
            <person name="Gladyshev V.N."/>
            <person name="Groth M."/>
            <person name="Guda C."/>
            <person name="Hadaegh A."/>
            <person name="Iglesias-Rodriguez M.D."/>
            <person name="Jenkins J."/>
            <person name="Jones B.M."/>
            <person name="Lawson T."/>
            <person name="Leese F."/>
            <person name="Lindquist E."/>
            <person name="Lobanov A."/>
            <person name="Lomsadze A."/>
            <person name="Malik S.B."/>
            <person name="Marsh M.E."/>
            <person name="Mackinder L."/>
            <person name="Mock T."/>
            <person name="Mueller-Roeber B."/>
            <person name="Pagarete A."/>
            <person name="Parker M."/>
            <person name="Probert I."/>
            <person name="Quesneville H."/>
            <person name="Raines C."/>
            <person name="Rensing S.A."/>
            <person name="Riano-Pachon D.M."/>
            <person name="Richier S."/>
            <person name="Rokitta S."/>
            <person name="Shiraiwa Y."/>
            <person name="Soanes D.M."/>
            <person name="van der Giezen M."/>
            <person name="Wahlund T.M."/>
            <person name="Williams B."/>
            <person name="Wilson W."/>
            <person name="Wolfe G."/>
            <person name="Wurch L.L."/>
        </authorList>
    </citation>
    <scope>NUCLEOTIDE SEQUENCE</scope>
</reference>